<name>A0ABT7JHM0_9DEIO</name>
<reference evidence="1 2" key="1">
    <citation type="submission" date="2023-05" db="EMBL/GenBank/DDBJ databases">
        <authorList>
            <person name="Gao F."/>
        </authorList>
    </citation>
    <scope>NUCLEOTIDE SEQUENCE [LARGE SCALE GENOMIC DNA]</scope>
    <source>
        <strain evidence="1 2">MIMF12</strain>
    </source>
</reference>
<evidence type="ECO:0000313" key="1">
    <source>
        <dbReference type="EMBL" id="MDL2344557.1"/>
    </source>
</evidence>
<proteinExistence type="predicted"/>
<evidence type="ECO:0000313" key="2">
    <source>
        <dbReference type="Proteomes" id="UP001302059"/>
    </source>
</evidence>
<comment type="caution">
    <text evidence="1">The sequence shown here is derived from an EMBL/GenBank/DDBJ whole genome shotgun (WGS) entry which is preliminary data.</text>
</comment>
<gene>
    <name evidence="1" type="ORF">QOL99_10355</name>
</gene>
<protein>
    <recommendedName>
        <fullName evidence="3">DUF1963 domain-containing protein</fullName>
    </recommendedName>
</protein>
<accession>A0ABT7JHM0</accession>
<dbReference type="Proteomes" id="UP001302059">
    <property type="component" value="Unassembled WGS sequence"/>
</dbReference>
<dbReference type="EMBL" id="JASNGB010000090">
    <property type="protein sequence ID" value="MDL2344557.1"/>
    <property type="molecule type" value="Genomic_DNA"/>
</dbReference>
<sequence length="284" mass="30927">MPHTELDVLRRAIHDFLSHPLATVQVHPDGLPRTCPAPLPHPQEFTLVGSVEANVLPHPGRGSASVFFETLLAVEEAQLLLGQALLPLGWEGHHHAFIPPRGFGQEWEEPGPAAQGLPHFFLHHETRFVAVLRGRREEGRTLLTLCLEGGHAYDHYVQRGDEPFLLLPLLLAPPGITVQLLDNSAGRPGEVSHAHTAALLAGPGSTPGLQDHFAGELGRQGWTLEQQASTDSLWTSTWQRVTGAQRETGTLLLVQVGQEAWKGSFGVLQPPAGQEDLNWASFIT</sequence>
<keyword evidence="2" id="KW-1185">Reference proteome</keyword>
<evidence type="ECO:0008006" key="3">
    <source>
        <dbReference type="Google" id="ProtNLM"/>
    </source>
</evidence>
<dbReference type="RefSeq" id="WP_285523630.1">
    <property type="nucleotide sequence ID" value="NZ_JASNGB010000090.1"/>
</dbReference>
<organism evidence="1 2">
    <name type="scientific">Deinococcus rhizophilus</name>
    <dbReference type="NCBI Taxonomy" id="3049544"/>
    <lineage>
        <taxon>Bacteria</taxon>
        <taxon>Thermotogati</taxon>
        <taxon>Deinococcota</taxon>
        <taxon>Deinococci</taxon>
        <taxon>Deinococcales</taxon>
        <taxon>Deinococcaceae</taxon>
        <taxon>Deinococcus</taxon>
    </lineage>
</organism>